<dbReference type="GeneID" id="106810287"/>
<evidence type="ECO:0000256" key="3">
    <source>
        <dbReference type="ARBA" id="ARBA00023157"/>
    </source>
</evidence>
<feature type="domain" description="Kazal-like" evidence="4">
    <location>
        <begin position="575"/>
        <end position="625"/>
    </location>
</feature>
<feature type="domain" description="Kazal-like" evidence="4">
    <location>
        <begin position="218"/>
        <end position="268"/>
    </location>
</feature>
<feature type="domain" description="Kazal-like" evidence="4">
    <location>
        <begin position="167"/>
        <end position="217"/>
    </location>
</feature>
<feature type="domain" description="Kazal-like" evidence="4">
    <location>
        <begin position="626"/>
        <end position="678"/>
    </location>
</feature>
<dbReference type="InterPro" id="IPR050653">
    <property type="entry name" value="Prot_Inhib_GrowthFact_Antg"/>
</dbReference>
<evidence type="ECO:0000256" key="1">
    <source>
        <dbReference type="ARBA" id="ARBA00022690"/>
    </source>
</evidence>
<dbReference type="PROSITE" id="PS51465">
    <property type="entry name" value="KAZAL_2"/>
    <property type="match status" value="17"/>
</dbReference>
<keyword evidence="5" id="KW-1185">Reference proteome</keyword>
<dbReference type="InterPro" id="IPR002350">
    <property type="entry name" value="Kazal_dom"/>
</dbReference>
<feature type="non-terminal residue" evidence="6">
    <location>
        <position position="1"/>
    </location>
</feature>
<gene>
    <name evidence="6" type="primary">LOC106810287</name>
</gene>
<dbReference type="Gene3D" id="3.30.60.30">
    <property type="match status" value="17"/>
</dbReference>
<feature type="domain" description="Kazal-like" evidence="4">
    <location>
        <begin position="320"/>
        <end position="370"/>
    </location>
</feature>
<dbReference type="Proteomes" id="UP000695022">
    <property type="component" value="Unplaced"/>
</dbReference>
<proteinExistence type="predicted"/>
<dbReference type="PANTHER" id="PTHR10913">
    <property type="entry name" value="FOLLISTATIN-RELATED"/>
    <property type="match status" value="1"/>
</dbReference>
<dbReference type="CDD" id="cd00104">
    <property type="entry name" value="KAZAL_FS"/>
    <property type="match status" value="16"/>
</dbReference>
<dbReference type="RefSeq" id="XP_014669070.1">
    <property type="nucleotide sequence ID" value="XM_014813584.1"/>
</dbReference>
<dbReference type="PROSITE" id="PS00282">
    <property type="entry name" value="KAZAL_1"/>
    <property type="match status" value="10"/>
</dbReference>
<dbReference type="Pfam" id="PF07648">
    <property type="entry name" value="Kazal_2"/>
    <property type="match status" value="2"/>
</dbReference>
<dbReference type="SMART" id="SM00280">
    <property type="entry name" value="KAZAL"/>
    <property type="match status" value="17"/>
</dbReference>
<evidence type="ECO:0000313" key="5">
    <source>
        <dbReference type="Proteomes" id="UP000695022"/>
    </source>
</evidence>
<feature type="domain" description="Kazal-like" evidence="4">
    <location>
        <begin position="515"/>
        <end position="574"/>
    </location>
</feature>
<evidence type="ECO:0000256" key="2">
    <source>
        <dbReference type="ARBA" id="ARBA00022900"/>
    </source>
</evidence>
<reference evidence="6" key="1">
    <citation type="submission" date="2025-08" db="UniProtKB">
        <authorList>
            <consortium name="RefSeq"/>
        </authorList>
    </citation>
    <scope>IDENTIFICATION</scope>
</reference>
<dbReference type="InterPro" id="IPR036058">
    <property type="entry name" value="Kazal_dom_sf"/>
</dbReference>
<dbReference type="Pfam" id="PF00050">
    <property type="entry name" value="Kazal_1"/>
    <property type="match status" value="15"/>
</dbReference>
<keyword evidence="1" id="KW-0646">Protease inhibitor</keyword>
<feature type="domain" description="Kazal-like" evidence="4">
    <location>
        <begin position="269"/>
        <end position="319"/>
    </location>
</feature>
<dbReference type="SUPFAM" id="SSF100895">
    <property type="entry name" value="Kazal-type serine protease inhibitors"/>
    <property type="match status" value="17"/>
</dbReference>
<dbReference type="PANTHER" id="PTHR10913:SF45">
    <property type="entry name" value="FOLLISTATIN, ISOFORM A-RELATED"/>
    <property type="match status" value="1"/>
</dbReference>
<feature type="domain" description="Kazal-like" evidence="4">
    <location>
        <begin position="473"/>
        <end position="509"/>
    </location>
</feature>
<feature type="domain" description="Kazal-like" evidence="4">
    <location>
        <begin position="116"/>
        <end position="166"/>
    </location>
</feature>
<evidence type="ECO:0000313" key="6">
    <source>
        <dbReference type="RefSeq" id="XP_014669070.1"/>
    </source>
</evidence>
<feature type="domain" description="Kazal-like" evidence="4">
    <location>
        <begin position="723"/>
        <end position="783"/>
    </location>
</feature>
<feature type="domain" description="Kazal-like" evidence="4">
    <location>
        <begin position="5"/>
        <end position="64"/>
    </location>
</feature>
<feature type="domain" description="Kazal-like" evidence="4">
    <location>
        <begin position="422"/>
        <end position="472"/>
    </location>
</feature>
<organism evidence="5 6">
    <name type="scientific">Priapulus caudatus</name>
    <name type="common">Priapulid worm</name>
    <dbReference type="NCBI Taxonomy" id="37621"/>
    <lineage>
        <taxon>Eukaryota</taxon>
        <taxon>Metazoa</taxon>
        <taxon>Ecdysozoa</taxon>
        <taxon>Scalidophora</taxon>
        <taxon>Priapulida</taxon>
        <taxon>Priapulimorpha</taxon>
        <taxon>Priapulimorphida</taxon>
        <taxon>Priapulidae</taxon>
        <taxon>Priapulus</taxon>
    </lineage>
</organism>
<feature type="domain" description="Kazal-like" evidence="4">
    <location>
        <begin position="837"/>
        <end position="881"/>
    </location>
</feature>
<protein>
    <submittedName>
        <fullName evidence="6">Agrin-like</fullName>
    </submittedName>
</protein>
<feature type="domain" description="Kazal-like" evidence="4">
    <location>
        <begin position="785"/>
        <end position="836"/>
    </location>
</feature>
<feature type="domain" description="Kazal-like" evidence="4">
    <location>
        <begin position="682"/>
        <end position="715"/>
    </location>
</feature>
<accession>A0ABM1EA49</accession>
<sequence>ITIYVDHQGECQLTTTPEPCTCPRHIRKVCGTDGNTYQNQCLLQCAARDQGTTIYVDHQGECQDTTTPEPCNCPHHINTVCGTDGNTYPNECLLDCTAREQGTSIRVDHDGECQDTSTPEPCNCPRHISKVCGTDGNTYQNPCLLECAAREQGTTIYVDHQGECQDTTTPEPCNCPRNINTVCGTDGNTYPNQCLLECTAREQGLSIRVDHQGECQDTTIPEPCNCPHHINTVCGTDGNTYPNECLLDCTAREQGLSIRVDHQGECQDTTTPEPCNCPHHINTVCGTDGNTYQNECLLECTAREQGIAIHVDHQGACHVTTTPEPCACPRYVRKVCGTDGNTYLNPCLLECAARDQGGTIYVDYQGACQVTTTPVPCTCPRYVRKVCGTDGNTYLNPCLLECAARDEGFAIYVDHQGACEVTTTPEPCTCPRYVRKVCGTDGNTYLNPCLLECASKEEGFPIYVDHQGACQVTTTPEPCACPRYVRKVCGTNGKTYLNQCLLECAASEEGFAIYVDYQGACQVTTTPEPCACPRYVRKVCGTDGNTYLNPCLLECAAKDQGITIHVDYQGECHDTTTPIPCTCPRYLSKVCGTDGITYQNPCLLECASREQGIAIGVNHQGECQDTTTPEPCVCTHHVDKVCGTDGNTYLNPCLLECAARKNYDNFVLVAAYSGECGQQITTTTEAPCFCPRYIRKVCGSDASTYQNECELACAARTYPGLIVDYEGECGSRTTPEPCTCPKWVHHVCGTDGRTYLNTCALECEKRESGNYGITVAHDGPCGATTAVPPNCNCPRHIRKVCGSDGETYLNACQLQCTKTTLGEDDLRVVHRGECREDCACGRLYRPVCGSNGRTYNNLCLLECDGRTDPDLVSRYDAACLPAPQFESCLTHQCEQEYVRRGCPDLTYFLYQCQVTTMPRRKCKKGKKHRGRGGRHSGRSGAEEYCYYCRNSAAAVRRRALYKLKEMANL</sequence>
<keyword evidence="2" id="KW-0722">Serine protease inhibitor</keyword>
<feature type="domain" description="Kazal-like" evidence="4">
    <location>
        <begin position="371"/>
        <end position="421"/>
    </location>
</feature>
<feature type="domain" description="Kazal-like" evidence="4">
    <location>
        <begin position="65"/>
        <end position="115"/>
    </location>
</feature>
<evidence type="ECO:0000259" key="4">
    <source>
        <dbReference type="PROSITE" id="PS51465"/>
    </source>
</evidence>
<keyword evidence="3" id="KW-1015">Disulfide bond</keyword>
<name>A0ABM1EA49_PRICU</name>